<evidence type="ECO:0000256" key="2">
    <source>
        <dbReference type="ARBA" id="ARBA00022737"/>
    </source>
</evidence>
<dbReference type="STRING" id="105231.A0A1Y1I2C3"/>
<dbReference type="SUPFAM" id="SSF48452">
    <property type="entry name" value="TPR-like"/>
    <property type="match status" value="2"/>
</dbReference>
<feature type="repeat" description="TPR" evidence="6">
    <location>
        <begin position="502"/>
        <end position="535"/>
    </location>
</feature>
<keyword evidence="2" id="KW-0677">Repeat</keyword>
<dbReference type="Pfam" id="PF13181">
    <property type="entry name" value="TPR_8"/>
    <property type="match status" value="1"/>
</dbReference>
<feature type="compositionally biased region" description="Low complexity" evidence="7">
    <location>
        <begin position="231"/>
        <end position="243"/>
    </location>
</feature>
<sequence>MEAVLQERVAASLQQYMLPNATFLCERLCAGFPTEANKQLLASCYFRANQAFRAFYVLQGLKSPESRYLYALCCFQLGKLPEAEAALTGDHYSAGQVVNGAAGHYLLGLICKRSDRRETAVRHFSRALALDPLLWSAFEELCNLGAHEAAGALFGDSAVAALSQIYAQRLSEAGPRPATDSAAFQFPDLARMDAAATATPGFVTPAANGPSLVTPSVDTATPSSFTTPVMPGAHAPAAGRAGPSSTDAAPESTPARGAAVPPPVPGQRRKFVDEGKLRKVSGRLFSEPPLSSVRRSSRISAHQNASDASHSNGSGGEALPGGSRQDGGHHRGQRQSGSQNGDRGREQHEDDEQGATSARRGRRSESREDEAGAGPSSEHSNGDVSRAAVWLEGARQLLALLRQLGEAYRLLAMYRCKEAAAAFGRLPQQHYATAWVLCQVGRAHFEMVDYKEAERAFSWARRLCPHRLEGLDVYSTLLWHMKKEVELSYLAQEAIALDRMSPYAWCVLGNCFSLQREHEAAVRFFQRALQLDPHHAYAHTLAGHEHLSIEDWDEALTAFRAAIRLDARHYNAWYGLGTIYYQQEKFELAEYHFRRALSIHPGSSVLHCYLGMSLHALKRDREALQLLDAAIAKDARNPLPKFEKAAVLFSQDLYEEALAELEALKEVAPKEASLYFLMGKIFKKLDNPDKAMLNFSTALDLKPSNADVNQIKAAIEKLSVPDDGEGEEL</sequence>
<dbReference type="OMA" id="WHSPQAW"/>
<dbReference type="Pfam" id="PF13432">
    <property type="entry name" value="TPR_16"/>
    <property type="match status" value="1"/>
</dbReference>
<feature type="compositionally biased region" description="Polar residues" evidence="7">
    <location>
        <begin position="211"/>
        <end position="227"/>
    </location>
</feature>
<keyword evidence="8" id="KW-0131">Cell cycle</keyword>
<dbReference type="EMBL" id="DF237125">
    <property type="protein sequence ID" value="GAQ84112.1"/>
    <property type="molecule type" value="Genomic_DNA"/>
</dbReference>
<organism evidence="8 9">
    <name type="scientific">Klebsormidium nitens</name>
    <name type="common">Green alga</name>
    <name type="synonym">Ulothrix nitens</name>
    <dbReference type="NCBI Taxonomy" id="105231"/>
    <lineage>
        <taxon>Eukaryota</taxon>
        <taxon>Viridiplantae</taxon>
        <taxon>Streptophyta</taxon>
        <taxon>Klebsormidiophyceae</taxon>
        <taxon>Klebsormidiales</taxon>
        <taxon>Klebsormidiaceae</taxon>
        <taxon>Klebsormidium</taxon>
    </lineage>
</organism>
<feature type="region of interest" description="Disordered" evidence="7">
    <location>
        <begin position="206"/>
        <end position="383"/>
    </location>
</feature>
<dbReference type="PROSITE" id="PS50293">
    <property type="entry name" value="TPR_REGION"/>
    <property type="match status" value="1"/>
</dbReference>
<dbReference type="GO" id="GO:0051301">
    <property type="term" value="P:cell division"/>
    <property type="evidence" value="ECO:0000318"/>
    <property type="project" value="GO_Central"/>
</dbReference>
<dbReference type="GO" id="GO:0005737">
    <property type="term" value="C:cytoplasm"/>
    <property type="evidence" value="ECO:0000318"/>
    <property type="project" value="GO_Central"/>
</dbReference>
<protein>
    <submittedName>
        <fullName evidence="8">DNA-binding cell division cycle control protein</fullName>
    </submittedName>
</protein>
<evidence type="ECO:0000256" key="7">
    <source>
        <dbReference type="SAM" id="MobiDB-lite"/>
    </source>
</evidence>
<name>A0A1Y1I2C3_KLENI</name>
<keyword evidence="3 6" id="KW-0802">TPR repeat</keyword>
<feature type="repeat" description="TPR" evidence="6">
    <location>
        <begin position="672"/>
        <end position="705"/>
    </location>
</feature>
<evidence type="ECO:0000313" key="9">
    <source>
        <dbReference type="Proteomes" id="UP000054558"/>
    </source>
</evidence>
<proteinExistence type="inferred from homology"/>
<dbReference type="Pfam" id="PF00515">
    <property type="entry name" value="TPR_1"/>
    <property type="match status" value="1"/>
</dbReference>
<dbReference type="GO" id="GO:0005680">
    <property type="term" value="C:anaphase-promoting complex"/>
    <property type="evidence" value="ECO:0000318"/>
    <property type="project" value="GO_Central"/>
</dbReference>
<dbReference type="Pfam" id="PF12895">
    <property type="entry name" value="ANAPC3"/>
    <property type="match status" value="1"/>
</dbReference>
<evidence type="ECO:0000256" key="4">
    <source>
        <dbReference type="ARBA" id="ARBA00023242"/>
    </source>
</evidence>
<evidence type="ECO:0000256" key="6">
    <source>
        <dbReference type="PROSITE-ProRule" id="PRU00339"/>
    </source>
</evidence>
<dbReference type="GO" id="GO:0003677">
    <property type="term" value="F:DNA binding"/>
    <property type="evidence" value="ECO:0007669"/>
    <property type="project" value="UniProtKB-KW"/>
</dbReference>
<dbReference type="Proteomes" id="UP000054558">
    <property type="component" value="Unassembled WGS sequence"/>
</dbReference>
<dbReference type="GO" id="GO:0016567">
    <property type="term" value="P:protein ubiquitination"/>
    <property type="evidence" value="ECO:0000318"/>
    <property type="project" value="GO_Central"/>
</dbReference>
<evidence type="ECO:0000313" key="8">
    <source>
        <dbReference type="EMBL" id="GAQ84112.1"/>
    </source>
</evidence>
<dbReference type="OrthoDB" id="329563at2759"/>
<reference evidence="8 9" key="1">
    <citation type="journal article" date="2014" name="Nat. Commun.">
        <title>Klebsormidium flaccidum genome reveals primary factors for plant terrestrial adaptation.</title>
        <authorList>
            <person name="Hori K."/>
            <person name="Maruyama F."/>
            <person name="Fujisawa T."/>
            <person name="Togashi T."/>
            <person name="Yamamoto N."/>
            <person name="Seo M."/>
            <person name="Sato S."/>
            <person name="Yamada T."/>
            <person name="Mori H."/>
            <person name="Tajima N."/>
            <person name="Moriyama T."/>
            <person name="Ikeuchi M."/>
            <person name="Watanabe M."/>
            <person name="Wada H."/>
            <person name="Kobayashi K."/>
            <person name="Saito M."/>
            <person name="Masuda T."/>
            <person name="Sasaki-Sekimoto Y."/>
            <person name="Mashiguchi K."/>
            <person name="Awai K."/>
            <person name="Shimojima M."/>
            <person name="Masuda S."/>
            <person name="Iwai M."/>
            <person name="Nobusawa T."/>
            <person name="Narise T."/>
            <person name="Kondo S."/>
            <person name="Saito H."/>
            <person name="Sato R."/>
            <person name="Murakawa M."/>
            <person name="Ihara Y."/>
            <person name="Oshima-Yamada Y."/>
            <person name="Ohtaka K."/>
            <person name="Satoh M."/>
            <person name="Sonobe K."/>
            <person name="Ishii M."/>
            <person name="Ohtani R."/>
            <person name="Kanamori-Sato M."/>
            <person name="Honoki R."/>
            <person name="Miyazaki D."/>
            <person name="Mochizuki H."/>
            <person name="Umetsu J."/>
            <person name="Higashi K."/>
            <person name="Shibata D."/>
            <person name="Kamiya Y."/>
            <person name="Sato N."/>
            <person name="Nakamura Y."/>
            <person name="Tabata S."/>
            <person name="Ida S."/>
            <person name="Kurokawa K."/>
            <person name="Ohta H."/>
        </authorList>
    </citation>
    <scope>NUCLEOTIDE SEQUENCE [LARGE SCALE GENOMIC DNA]</scope>
    <source>
        <strain evidence="8 9">NIES-2285</strain>
    </source>
</reference>
<evidence type="ECO:0000256" key="1">
    <source>
        <dbReference type="ARBA" id="ARBA00004123"/>
    </source>
</evidence>
<comment type="similarity">
    <text evidence="5">Belongs to the APC3/CDC27 family.</text>
</comment>
<dbReference type="InterPro" id="IPR019734">
    <property type="entry name" value="TPR_rpt"/>
</dbReference>
<keyword evidence="9" id="KW-1185">Reference proteome</keyword>
<dbReference type="FunFam" id="1.25.40.10:FF:000018">
    <property type="entry name" value="Cell division cycle protein 27 homolog B"/>
    <property type="match status" value="1"/>
</dbReference>
<comment type="subcellular location">
    <subcellularLocation>
        <location evidence="1">Nucleus</location>
    </subcellularLocation>
</comment>
<dbReference type="GO" id="GO:0031145">
    <property type="term" value="P:anaphase-promoting complex-dependent catabolic process"/>
    <property type="evidence" value="ECO:0000318"/>
    <property type="project" value="GO_Central"/>
</dbReference>
<dbReference type="PANTHER" id="PTHR12558">
    <property type="entry name" value="CELL DIVISION CYCLE 16,23,27"/>
    <property type="match status" value="1"/>
</dbReference>
<dbReference type="GO" id="GO:0007091">
    <property type="term" value="P:metaphase/anaphase transition of mitotic cell cycle"/>
    <property type="evidence" value="ECO:0000318"/>
    <property type="project" value="GO_Central"/>
</dbReference>
<feature type="repeat" description="TPR" evidence="6">
    <location>
        <begin position="570"/>
        <end position="603"/>
    </location>
</feature>
<feature type="repeat" description="TPR" evidence="6">
    <location>
        <begin position="536"/>
        <end position="569"/>
    </location>
</feature>
<keyword evidence="8" id="KW-0238">DNA-binding</keyword>
<dbReference type="PROSITE" id="PS50005">
    <property type="entry name" value="TPR"/>
    <property type="match status" value="6"/>
</dbReference>
<gene>
    <name evidence="8" type="ORF">KFL_001760210</name>
</gene>
<feature type="repeat" description="TPR" evidence="6">
    <location>
        <begin position="101"/>
        <end position="134"/>
    </location>
</feature>
<dbReference type="SMART" id="SM00028">
    <property type="entry name" value="TPR"/>
    <property type="match status" value="8"/>
</dbReference>
<keyword evidence="8" id="KW-0132">Cell division</keyword>
<feature type="compositionally biased region" description="Polar residues" evidence="7">
    <location>
        <begin position="298"/>
        <end position="312"/>
    </location>
</feature>
<evidence type="ECO:0000256" key="3">
    <source>
        <dbReference type="ARBA" id="ARBA00022803"/>
    </source>
</evidence>
<dbReference type="Gene3D" id="1.25.40.10">
    <property type="entry name" value="Tetratricopeptide repeat domain"/>
    <property type="match status" value="4"/>
</dbReference>
<dbReference type="InterPro" id="IPR011990">
    <property type="entry name" value="TPR-like_helical_dom_sf"/>
</dbReference>
<feature type="repeat" description="TPR" evidence="6">
    <location>
        <begin position="434"/>
        <end position="467"/>
    </location>
</feature>
<accession>A0A1Y1I2C3</accession>
<keyword evidence="4" id="KW-0539">Nucleus</keyword>
<dbReference type="PANTHER" id="PTHR12558:SF13">
    <property type="entry name" value="CELL DIVISION CYCLE PROTEIN 27 HOMOLOG"/>
    <property type="match status" value="1"/>
</dbReference>
<dbReference type="AlphaFoldDB" id="A0A1Y1I2C3"/>
<evidence type="ECO:0000256" key="5">
    <source>
        <dbReference type="ARBA" id="ARBA00038210"/>
    </source>
</evidence>